<dbReference type="PANTHER" id="PTHR16131">
    <property type="entry name" value="LIGAND-DEPENDENT NUCLEAR RECEPTOR-INTERACTING FACTOR 1"/>
    <property type="match status" value="1"/>
</dbReference>
<dbReference type="Pfam" id="PF15741">
    <property type="entry name" value="LRIF1"/>
    <property type="match status" value="2"/>
</dbReference>
<dbReference type="RefSeq" id="XP_030641090.1">
    <property type="nucleotide sequence ID" value="XM_030785230.1"/>
</dbReference>
<feature type="compositionally biased region" description="Basic and acidic residues" evidence="1">
    <location>
        <begin position="437"/>
        <end position="450"/>
    </location>
</feature>
<feature type="region of interest" description="Disordered" evidence="1">
    <location>
        <begin position="428"/>
        <end position="511"/>
    </location>
</feature>
<dbReference type="GO" id="GO:0006355">
    <property type="term" value="P:regulation of DNA-templated transcription"/>
    <property type="evidence" value="ECO:0007669"/>
    <property type="project" value="InterPro"/>
</dbReference>
<feature type="region of interest" description="Disordered" evidence="1">
    <location>
        <begin position="537"/>
        <end position="556"/>
    </location>
</feature>
<dbReference type="GO" id="GO:0042974">
    <property type="term" value="F:nuclear retinoic acid receptor binding"/>
    <property type="evidence" value="ECO:0007669"/>
    <property type="project" value="InterPro"/>
</dbReference>
<feature type="region of interest" description="Disordered" evidence="1">
    <location>
        <begin position="626"/>
        <end position="683"/>
    </location>
</feature>
<dbReference type="CTD" id="55791"/>
<feature type="compositionally biased region" description="Basic and acidic residues" evidence="1">
    <location>
        <begin position="542"/>
        <end position="551"/>
    </location>
</feature>
<reference evidence="3" key="1">
    <citation type="submission" date="2025-08" db="UniProtKB">
        <authorList>
            <consortium name="RefSeq"/>
        </authorList>
    </citation>
    <scope>IDENTIFICATION</scope>
</reference>
<dbReference type="PANTHER" id="PTHR16131:SF2">
    <property type="entry name" value="LIGAND-DEPENDENT NUCLEAR RECEPTOR-INTERACTING FACTOR 1"/>
    <property type="match status" value="1"/>
</dbReference>
<evidence type="ECO:0000256" key="1">
    <source>
        <dbReference type="SAM" id="MobiDB-lite"/>
    </source>
</evidence>
<feature type="compositionally biased region" description="Polar residues" evidence="1">
    <location>
        <begin position="832"/>
        <end position="842"/>
    </location>
</feature>
<dbReference type="AlphaFoldDB" id="A0A6J2W6M6"/>
<evidence type="ECO:0000313" key="3">
    <source>
        <dbReference type="RefSeq" id="XP_030641090.1"/>
    </source>
</evidence>
<dbReference type="FunCoup" id="A0A6J2W6M6">
    <property type="interactions" value="257"/>
</dbReference>
<feature type="compositionally biased region" description="Low complexity" evidence="1">
    <location>
        <begin position="352"/>
        <end position="362"/>
    </location>
</feature>
<feature type="compositionally biased region" description="Polar residues" evidence="1">
    <location>
        <begin position="327"/>
        <end position="338"/>
    </location>
</feature>
<organism evidence="2 3">
    <name type="scientific">Chanos chanos</name>
    <name type="common">Milkfish</name>
    <name type="synonym">Mugil chanos</name>
    <dbReference type="NCBI Taxonomy" id="29144"/>
    <lineage>
        <taxon>Eukaryota</taxon>
        <taxon>Metazoa</taxon>
        <taxon>Chordata</taxon>
        <taxon>Craniata</taxon>
        <taxon>Vertebrata</taxon>
        <taxon>Euteleostomi</taxon>
        <taxon>Actinopterygii</taxon>
        <taxon>Neopterygii</taxon>
        <taxon>Teleostei</taxon>
        <taxon>Ostariophysi</taxon>
        <taxon>Gonorynchiformes</taxon>
        <taxon>Chanidae</taxon>
        <taxon>Chanos</taxon>
    </lineage>
</organism>
<dbReference type="GeneID" id="115821402"/>
<dbReference type="InParanoid" id="A0A6J2W6M6"/>
<proteinExistence type="predicted"/>
<dbReference type="InterPro" id="IPR026191">
    <property type="entry name" value="LRIF1"/>
</dbReference>
<evidence type="ECO:0000313" key="2">
    <source>
        <dbReference type="Proteomes" id="UP000504632"/>
    </source>
</evidence>
<protein>
    <submittedName>
        <fullName evidence="3">Ligand-dependent nuclear receptor-interacting factor 1</fullName>
    </submittedName>
</protein>
<name>A0A6J2W6M6_CHACN</name>
<keyword evidence="3" id="KW-0675">Receptor</keyword>
<feature type="region of interest" description="Disordered" evidence="1">
    <location>
        <begin position="806"/>
        <end position="842"/>
    </location>
</feature>
<dbReference type="Proteomes" id="UP000504632">
    <property type="component" value="Chromosome 9"/>
</dbReference>
<gene>
    <name evidence="3" type="primary">lrif1</name>
</gene>
<keyword evidence="2" id="KW-1185">Reference proteome</keyword>
<feature type="compositionally biased region" description="Polar residues" evidence="1">
    <location>
        <begin position="656"/>
        <end position="673"/>
    </location>
</feature>
<dbReference type="OrthoDB" id="9944055at2759"/>
<feature type="compositionally biased region" description="Polar residues" evidence="1">
    <location>
        <begin position="478"/>
        <end position="497"/>
    </location>
</feature>
<accession>A0A6J2W6M6</accession>
<feature type="region of interest" description="Disordered" evidence="1">
    <location>
        <begin position="327"/>
        <end position="383"/>
    </location>
</feature>
<sequence length="1000" mass="108444">MEIGTGVFYQAMPAVGPDGKNVMKLIPVQKVNGQFVRSHTSSGKKDDCEPQRLCVNPGHFSAPQQKFPILQPISEGQFVLKTTSEANTLFNPVKTKPQGNNSISKNPPIQTQSPAILPNLIENTGQLPAQRTVTVESRVLSNGQYLQLPPGAKVQTIPASALPQHIKRQILSSSSDASNLQTGVPAVVYLSSVNSMKLDMPQQAPSLLPTVPNPNQTSKTPAQMHVTNPMVNLTMDPKFEPKAGQGAISPMKWVVQEGPGSTAPCLVPVSPPGGTSDILKSTQKADAINQASIRKSSSPPNSQMKINSWKDNALVLCNGKVYSVAKKTNQPGLSNGTKNELARDATSGGGPRQSSGPRSHPSNSLSESHTFQRRPIRPSQINHKPDEIIDLCDDDPQVDCAAQRPACTTLTEDDDNDEDSNVIFVSYIPPKSNTDAGTRDVEATSHKENGNSEEVGLELGSSQNNLNCSGKDMRIDDAQSQEMHTCTEKTVPQQGEQQMEEAHESSSVNDTKMDLDGSLENGTCQDKDRMVHILDQPTLNTPDKEPKRVTEEAETDAALERTDLHKSDLQLKRMFGITSDIRICLQRINSTKKPSSRADTKSAQKRTLDGIRKLIQDSRVQFKMKKQVEAQVPTPNEIDPEQPKRKKLEPLENTCDILSSSRHAPQSPPSRTAVSPLPEQPLTCTEESDTTCIALSTDTSDADASHLCRESEETCQSSSCVSLSGPTKNSQIKGITDSSVDTSTSLSRKVPLRTSRLKGKKCTTCINCKETEAVSTTSLVRCQEKPDPSPAVASCNSSLSVCPQAKTPDKTLPGSAKEDHEQDETLMVEPQSGIQQEDTPTAECSRTCLSPVVSAPGKMCTRSSRATEERLNLARGMPMIATLLASPQEGTSQVELSSNGTTGKNMANICTKAKTSGKGVKKSAEVLKRNDKLKADEIEVAPSTSKLTHTAQEDISPSELYSAEVMDDEEILRSEKIKRLKDLLKEKEAALEMIRKNMII</sequence>